<feature type="region of interest" description="Disordered" evidence="1">
    <location>
        <begin position="48"/>
        <end position="67"/>
    </location>
</feature>
<sequence>MKKLSMFVLTGAAAAGIVLSGAGMAAADEGTTPPPAAGTGSSEQLAKILQGLSSGSSKPGQTPAPTE</sequence>
<accession>A0ABV3G0Q5</accession>
<gene>
    <name evidence="3" type="ORF">AB0I48_27255</name>
</gene>
<feature type="region of interest" description="Disordered" evidence="1">
    <location>
        <begin position="24"/>
        <end position="43"/>
    </location>
</feature>
<keyword evidence="4" id="KW-1185">Reference proteome</keyword>
<evidence type="ECO:0000256" key="2">
    <source>
        <dbReference type="SAM" id="SignalP"/>
    </source>
</evidence>
<organism evidence="3 4">
    <name type="scientific">Nocardia aurea</name>
    <dbReference type="NCBI Taxonomy" id="2144174"/>
    <lineage>
        <taxon>Bacteria</taxon>
        <taxon>Bacillati</taxon>
        <taxon>Actinomycetota</taxon>
        <taxon>Actinomycetes</taxon>
        <taxon>Mycobacteriales</taxon>
        <taxon>Nocardiaceae</taxon>
        <taxon>Nocardia</taxon>
    </lineage>
</organism>
<comment type="caution">
    <text evidence="3">The sequence shown here is derived from an EMBL/GenBank/DDBJ whole genome shotgun (WGS) entry which is preliminary data.</text>
</comment>
<protein>
    <recommendedName>
        <fullName evidence="5">Serine protease</fullName>
    </recommendedName>
</protein>
<feature type="chain" id="PRO_5046671745" description="Serine protease" evidence="2">
    <location>
        <begin position="28"/>
        <end position="67"/>
    </location>
</feature>
<name>A0ABV3G0Q5_9NOCA</name>
<evidence type="ECO:0000256" key="1">
    <source>
        <dbReference type="SAM" id="MobiDB-lite"/>
    </source>
</evidence>
<reference evidence="3 4" key="1">
    <citation type="submission" date="2024-06" db="EMBL/GenBank/DDBJ databases">
        <title>The Natural Products Discovery Center: Release of the First 8490 Sequenced Strains for Exploring Actinobacteria Biosynthetic Diversity.</title>
        <authorList>
            <person name="Kalkreuter E."/>
            <person name="Kautsar S.A."/>
            <person name="Yang D."/>
            <person name="Bader C.D."/>
            <person name="Teijaro C.N."/>
            <person name="Fluegel L."/>
            <person name="Davis C.M."/>
            <person name="Simpson J.R."/>
            <person name="Lauterbach L."/>
            <person name="Steele A.D."/>
            <person name="Gui C."/>
            <person name="Meng S."/>
            <person name="Li G."/>
            <person name="Viehrig K."/>
            <person name="Ye F."/>
            <person name="Su P."/>
            <person name="Kiefer A.F."/>
            <person name="Nichols A."/>
            <person name="Cepeda A.J."/>
            <person name="Yan W."/>
            <person name="Fan B."/>
            <person name="Jiang Y."/>
            <person name="Adhikari A."/>
            <person name="Zheng C.-J."/>
            <person name="Schuster L."/>
            <person name="Cowan T.M."/>
            <person name="Smanski M.J."/>
            <person name="Chevrette M.G."/>
            <person name="De Carvalho L.P.S."/>
            <person name="Shen B."/>
        </authorList>
    </citation>
    <scope>NUCLEOTIDE SEQUENCE [LARGE SCALE GENOMIC DNA]</scope>
    <source>
        <strain evidence="3 4">NPDC050403</strain>
    </source>
</reference>
<feature type="compositionally biased region" description="Polar residues" evidence="1">
    <location>
        <begin position="51"/>
        <end position="67"/>
    </location>
</feature>
<proteinExistence type="predicted"/>
<dbReference type="RefSeq" id="WP_109523133.1">
    <property type="nucleotide sequence ID" value="NZ_JBEXKW010000085.1"/>
</dbReference>
<evidence type="ECO:0008006" key="5">
    <source>
        <dbReference type="Google" id="ProtNLM"/>
    </source>
</evidence>
<keyword evidence="2" id="KW-0732">Signal</keyword>
<dbReference type="Proteomes" id="UP001551695">
    <property type="component" value="Unassembled WGS sequence"/>
</dbReference>
<feature type="signal peptide" evidence="2">
    <location>
        <begin position="1"/>
        <end position="27"/>
    </location>
</feature>
<evidence type="ECO:0000313" key="4">
    <source>
        <dbReference type="Proteomes" id="UP001551695"/>
    </source>
</evidence>
<evidence type="ECO:0000313" key="3">
    <source>
        <dbReference type="EMBL" id="MEV0711269.1"/>
    </source>
</evidence>
<dbReference type="EMBL" id="JBFAKC010000014">
    <property type="protein sequence ID" value="MEV0711269.1"/>
    <property type="molecule type" value="Genomic_DNA"/>
</dbReference>